<dbReference type="RefSeq" id="WP_074642891.1">
    <property type="nucleotide sequence ID" value="NZ_FNBL01000003.1"/>
</dbReference>
<protein>
    <recommendedName>
        <fullName evidence="3">Pentapeptide repeat-containing protein</fullName>
    </recommendedName>
</protein>
<evidence type="ECO:0000313" key="1">
    <source>
        <dbReference type="EMBL" id="SDF26349.1"/>
    </source>
</evidence>
<dbReference type="EMBL" id="FNBL01000003">
    <property type="protein sequence ID" value="SDF26349.1"/>
    <property type="molecule type" value="Genomic_DNA"/>
</dbReference>
<organism evidence="1 2">
    <name type="scientific">Celeribacter baekdonensis</name>
    <dbReference type="NCBI Taxonomy" id="875171"/>
    <lineage>
        <taxon>Bacteria</taxon>
        <taxon>Pseudomonadati</taxon>
        <taxon>Pseudomonadota</taxon>
        <taxon>Alphaproteobacteria</taxon>
        <taxon>Rhodobacterales</taxon>
        <taxon>Roseobacteraceae</taxon>
        <taxon>Celeribacter</taxon>
    </lineage>
</organism>
<dbReference type="Proteomes" id="UP000182284">
    <property type="component" value="Unassembled WGS sequence"/>
</dbReference>
<dbReference type="OrthoDB" id="154708at2"/>
<sequence length="167" mass="18168">MEKPDLFSADCSRCAALCCMALAFDRGDHFDHDKAAGVGCHNLAGFTCGIHGDLAERGYSGCIAFDCLGAGQRVTELFERDWRSDPSLTGPMIEAFRMMREVQELRQLLVAAATLPLSDAVDDARLDLLDLLANAAGDLTRLKEVDPRAIRGWLRGLAEVITPVTEV</sequence>
<reference evidence="1 2" key="1">
    <citation type="submission" date="2016-10" db="EMBL/GenBank/DDBJ databases">
        <authorList>
            <person name="de Groot N.N."/>
        </authorList>
    </citation>
    <scope>NUCLEOTIDE SEQUENCE [LARGE SCALE GENOMIC DNA]</scope>
    <source>
        <strain evidence="1 2">DSM 27375</strain>
    </source>
</reference>
<proteinExistence type="predicted"/>
<evidence type="ECO:0008006" key="3">
    <source>
        <dbReference type="Google" id="ProtNLM"/>
    </source>
</evidence>
<gene>
    <name evidence="1" type="ORF">SAMN04488117_103149</name>
</gene>
<evidence type="ECO:0000313" key="2">
    <source>
        <dbReference type="Proteomes" id="UP000182284"/>
    </source>
</evidence>
<dbReference type="AlphaFoldDB" id="A0A1G7JPE5"/>
<accession>A0A1G7JPE5</accession>
<name>A0A1G7JPE5_9RHOB</name>